<evidence type="ECO:0000313" key="2">
    <source>
        <dbReference type="Proteomes" id="UP000887566"/>
    </source>
</evidence>
<protein>
    <submittedName>
        <fullName evidence="3">Uncharacterized protein</fullName>
    </submittedName>
</protein>
<accession>A0A914WG67</accession>
<dbReference type="InterPro" id="IPR030844">
    <property type="entry name" value="PAN3"/>
</dbReference>
<organism evidence="2 3">
    <name type="scientific">Plectus sambesii</name>
    <dbReference type="NCBI Taxonomy" id="2011161"/>
    <lineage>
        <taxon>Eukaryota</taxon>
        <taxon>Metazoa</taxon>
        <taxon>Ecdysozoa</taxon>
        <taxon>Nematoda</taxon>
        <taxon>Chromadorea</taxon>
        <taxon>Plectida</taxon>
        <taxon>Plectina</taxon>
        <taxon>Plectoidea</taxon>
        <taxon>Plectidae</taxon>
        <taxon>Plectus</taxon>
    </lineage>
</organism>
<dbReference type="GO" id="GO:0031251">
    <property type="term" value="C:PAN complex"/>
    <property type="evidence" value="ECO:0007669"/>
    <property type="project" value="InterPro"/>
</dbReference>
<reference evidence="3" key="1">
    <citation type="submission" date="2022-11" db="UniProtKB">
        <authorList>
            <consortium name="WormBaseParasite"/>
        </authorList>
    </citation>
    <scope>IDENTIFICATION</scope>
</reference>
<name>A0A914WG67_9BILA</name>
<dbReference type="Gene3D" id="1.10.510.10">
    <property type="entry name" value="Transferase(Phosphotransferase) domain 1"/>
    <property type="match status" value="1"/>
</dbReference>
<dbReference type="PANTHER" id="PTHR12272:SF11">
    <property type="entry name" value="PAN2-PAN3 DEADENYLATION COMPLEX SUBUNIT PAN3"/>
    <property type="match status" value="1"/>
</dbReference>
<dbReference type="AlphaFoldDB" id="A0A914WG67"/>
<evidence type="ECO:0000256" key="1">
    <source>
        <dbReference type="SAM" id="MobiDB-lite"/>
    </source>
</evidence>
<dbReference type="Proteomes" id="UP000887566">
    <property type="component" value="Unplaced"/>
</dbReference>
<dbReference type="GO" id="GO:0000932">
    <property type="term" value="C:P-body"/>
    <property type="evidence" value="ECO:0007669"/>
    <property type="project" value="TreeGrafter"/>
</dbReference>
<feature type="region of interest" description="Disordered" evidence="1">
    <location>
        <begin position="95"/>
        <end position="180"/>
    </location>
</feature>
<dbReference type="GO" id="GO:0000289">
    <property type="term" value="P:nuclear-transcribed mRNA poly(A) tail shortening"/>
    <property type="evidence" value="ECO:0007669"/>
    <property type="project" value="InterPro"/>
</dbReference>
<evidence type="ECO:0000313" key="3">
    <source>
        <dbReference type="WBParaSite" id="PSAMB.scaffold3947size16284.g22967.t1"/>
    </source>
</evidence>
<feature type="compositionally biased region" description="Polar residues" evidence="1">
    <location>
        <begin position="170"/>
        <end position="180"/>
    </location>
</feature>
<dbReference type="GO" id="GO:0008143">
    <property type="term" value="F:poly(A) binding"/>
    <property type="evidence" value="ECO:0007669"/>
    <property type="project" value="TreeGrafter"/>
</dbReference>
<feature type="compositionally biased region" description="Polar residues" evidence="1">
    <location>
        <begin position="142"/>
        <end position="161"/>
    </location>
</feature>
<keyword evidence="2" id="KW-1185">Reference proteome</keyword>
<proteinExistence type="predicted"/>
<sequence length="300" mass="32156">MHAGGQTDAMFAAFSDGDITGNNTKPPVGSRLMQYMQGGGQQRAANGWNPSTSQGFTPNNMGVHAPPPTTRLTPTGQFAPPPPFGNFANMSLDGHHNQNAGVDKLPMPSNAGGPPSMFPPLQRPLSFPEKARENCYGMPPDQRQTPSPSSGVNSTGRNMTRSPVVRGPTTPDNPSPFVQVQESVGGTTYFFPAPTAQDSVGQEQQQQQLAANSRPTVTTPGFFAYTGPLPHVGRFRPKGAGVASFFAPHELKMDLLNRQLAVHSQVDPATYPDLPQEIEGYHHLVPLEPPKPIGVVERNF</sequence>
<dbReference type="WBParaSite" id="PSAMB.scaffold3947size16284.g22967.t1">
    <property type="protein sequence ID" value="PSAMB.scaffold3947size16284.g22967.t1"/>
    <property type="gene ID" value="PSAMB.scaffold3947size16284.g22967"/>
</dbReference>
<dbReference type="PANTHER" id="PTHR12272">
    <property type="entry name" value="DEADENYLATION COMPLEX SUBUNIT PAN3"/>
    <property type="match status" value="1"/>
</dbReference>